<protein>
    <submittedName>
        <fullName evidence="2">Motility associated factor glycosyltransferase family protein</fullName>
    </submittedName>
</protein>
<name>A0ABV3VWZ4_9BACI</name>
<dbReference type="Pfam" id="PF01973">
    <property type="entry name" value="MptE-like"/>
    <property type="match status" value="1"/>
</dbReference>
<gene>
    <name evidence="2" type="ORF">AB1300_09590</name>
</gene>
<evidence type="ECO:0000313" key="3">
    <source>
        <dbReference type="Proteomes" id="UP001558534"/>
    </source>
</evidence>
<dbReference type="RefSeq" id="WP_368636273.1">
    <property type="nucleotide sequence ID" value="NZ_JBFRHK010000004.1"/>
</dbReference>
<reference evidence="2 3" key="1">
    <citation type="submission" date="2024-07" db="EMBL/GenBank/DDBJ databases">
        <title>Characterization of a bacterium isolated from hydrolysated instant sea cucumber by whole-genome sequencing and metabolomics.</title>
        <authorList>
            <person name="Luo X."/>
            <person name="Zhang Z."/>
            <person name="Zheng Z."/>
            <person name="Zhang W."/>
            <person name="Ming T."/>
            <person name="Jiao L."/>
            <person name="Su X."/>
            <person name="Kong F."/>
            <person name="Xu J."/>
        </authorList>
    </citation>
    <scope>NUCLEOTIDE SEQUENCE [LARGE SCALE GENOMIC DNA]</scope>
    <source>
        <strain evidence="2 3">XL-2024</strain>
    </source>
</reference>
<sequence>MKFEILKAKNGENTLKVNNLFLYGKYRPVEDASRFIDKEYDKEAKGYLLVGLGLGYHLMALHKLIEPHKELIVFVLNKKEKDFFKDSEIERELRHRKNIKLIYNISDLVLNTDYQIIIPHVWLSVMGQDHPLYSFFMDIKIKQMSYKRFAPLLEQNFKINIQLDDFKLMRIKESIKDKKIAALVSSGPSLNETKNWLKNIKEDIFILSVGSALKPLLNAEVTPHAVIISDPQPLIMKQFSDIQYNGDLFYLCTADNNTVNSHKHNRCVLLQNGYPFAEKLAAELKYPTLDTGGSVATLAFSLLEYIGFEQVILFGQDLGFTGSESHVSGSTSGRNVGEAEKLLMIECNADKVISTTNTLYSYLKWFNNAVQNTSVEVYNTALYGAKIEGSQFLNEQQFCKLFSKGSI</sequence>
<dbReference type="PANTHER" id="PTHR41786:SF1">
    <property type="entry name" value="6-HYDROXYMETHYLPTERIN DIPHOSPHOKINASE MPTE-LIKE DOMAIN-CONTAINING PROTEIN"/>
    <property type="match status" value="1"/>
</dbReference>
<keyword evidence="3" id="KW-1185">Reference proteome</keyword>
<dbReference type="EMBL" id="JBFRHK010000004">
    <property type="protein sequence ID" value="MEX3745388.1"/>
    <property type="molecule type" value="Genomic_DNA"/>
</dbReference>
<proteinExistence type="predicted"/>
<evidence type="ECO:0000259" key="1">
    <source>
        <dbReference type="Pfam" id="PF01973"/>
    </source>
</evidence>
<dbReference type="PANTHER" id="PTHR41786">
    <property type="entry name" value="MOTILITY ACCESSORY FACTOR MAF"/>
    <property type="match status" value="1"/>
</dbReference>
<feature type="domain" description="6-hydroxymethylpterin diphosphokinase MptE-like" evidence="1">
    <location>
        <begin position="167"/>
        <end position="321"/>
    </location>
</feature>
<dbReference type="Proteomes" id="UP001558534">
    <property type="component" value="Unassembled WGS sequence"/>
</dbReference>
<organism evidence="2 3">
    <name type="scientific">Lysinibacillus xylanilyticus</name>
    <dbReference type="NCBI Taxonomy" id="582475"/>
    <lineage>
        <taxon>Bacteria</taxon>
        <taxon>Bacillati</taxon>
        <taxon>Bacillota</taxon>
        <taxon>Bacilli</taxon>
        <taxon>Bacillales</taxon>
        <taxon>Bacillaceae</taxon>
        <taxon>Lysinibacillus</taxon>
    </lineage>
</organism>
<dbReference type="InterPro" id="IPR002826">
    <property type="entry name" value="MptE-like"/>
</dbReference>
<evidence type="ECO:0000313" key="2">
    <source>
        <dbReference type="EMBL" id="MEX3745388.1"/>
    </source>
</evidence>
<comment type="caution">
    <text evidence="2">The sequence shown here is derived from an EMBL/GenBank/DDBJ whole genome shotgun (WGS) entry which is preliminary data.</text>
</comment>
<accession>A0ABV3VWZ4</accession>